<dbReference type="SUPFAM" id="SSF102405">
    <property type="entry name" value="MCP/YpsA-like"/>
    <property type="match status" value="1"/>
</dbReference>
<dbReference type="InterPro" id="IPR003488">
    <property type="entry name" value="DprA"/>
</dbReference>
<comment type="caution">
    <text evidence="4">The sequence shown here is derived from an EMBL/GenBank/DDBJ whole genome shotgun (WGS) entry which is preliminary data.</text>
</comment>
<dbReference type="EMBL" id="PXVD01000019">
    <property type="protein sequence ID" value="MDJ1372008.1"/>
    <property type="molecule type" value="Genomic_DNA"/>
</dbReference>
<dbReference type="NCBIfam" id="TIGR00732">
    <property type="entry name" value="dprA"/>
    <property type="match status" value="1"/>
</dbReference>
<dbReference type="RefSeq" id="WP_051267030.1">
    <property type="nucleotide sequence ID" value="NZ_CP028426.1"/>
</dbReference>
<dbReference type="InterPro" id="IPR041614">
    <property type="entry name" value="DprA_WH"/>
</dbReference>
<dbReference type="PANTHER" id="PTHR43022:SF1">
    <property type="entry name" value="PROTEIN SMF"/>
    <property type="match status" value="1"/>
</dbReference>
<accession>A0ABT7C9X9</accession>
<reference evidence="4" key="1">
    <citation type="submission" date="2018-03" db="EMBL/GenBank/DDBJ databases">
        <authorList>
            <person name="Nunes O.C."/>
            <person name="Lopes A.R."/>
            <person name="Froufe H."/>
            <person name="Munoz-Merida A."/>
            <person name="Barroso C."/>
            <person name="Egas C."/>
        </authorList>
    </citation>
    <scope>NUCLEOTIDE SEQUENCE</scope>
    <source>
        <strain evidence="4">ON4</strain>
    </source>
</reference>
<gene>
    <name evidence="4" type="primary">dprA</name>
    <name evidence="4" type="ORF">C7K25_11615</name>
</gene>
<feature type="domain" description="DprA winged helix" evidence="3">
    <location>
        <begin position="372"/>
        <end position="422"/>
    </location>
</feature>
<dbReference type="Gene3D" id="3.40.50.450">
    <property type="match status" value="1"/>
</dbReference>
<dbReference type="InterPro" id="IPR036388">
    <property type="entry name" value="WH-like_DNA-bd_sf"/>
</dbReference>
<dbReference type="Pfam" id="PF02481">
    <property type="entry name" value="DNA_processg_A"/>
    <property type="match status" value="1"/>
</dbReference>
<dbReference type="PANTHER" id="PTHR43022">
    <property type="entry name" value="PROTEIN SMF"/>
    <property type="match status" value="1"/>
</dbReference>
<keyword evidence="5" id="KW-1185">Reference proteome</keyword>
<dbReference type="Proteomes" id="UP001170379">
    <property type="component" value="Unassembled WGS sequence"/>
</dbReference>
<reference evidence="4" key="2">
    <citation type="journal article" date="2022" name="Sci. Rep.">
        <title>In silico prediction of the enzymes involved in the degradation of the herbicide molinate by Gulosibacter molinativorax ON4T.</title>
        <authorList>
            <person name="Lopes A.R."/>
            <person name="Bunin E."/>
            <person name="Viana A.T."/>
            <person name="Froufe H."/>
            <person name="Munoz-Merida A."/>
            <person name="Pinho D."/>
            <person name="Figueiredo J."/>
            <person name="Barroso C."/>
            <person name="Vaz-Moreira I."/>
            <person name="Bellanger X."/>
            <person name="Egas C."/>
            <person name="Nunes O.C."/>
        </authorList>
    </citation>
    <scope>NUCLEOTIDE SEQUENCE</scope>
    <source>
        <strain evidence="4">ON4</strain>
    </source>
</reference>
<feature type="domain" description="Smf/DprA SLOG" evidence="2">
    <location>
        <begin position="131"/>
        <end position="340"/>
    </location>
</feature>
<evidence type="ECO:0000259" key="2">
    <source>
        <dbReference type="Pfam" id="PF02481"/>
    </source>
</evidence>
<organism evidence="4 5">
    <name type="scientific">Gulosibacter molinativorax</name>
    <dbReference type="NCBI Taxonomy" id="256821"/>
    <lineage>
        <taxon>Bacteria</taxon>
        <taxon>Bacillati</taxon>
        <taxon>Actinomycetota</taxon>
        <taxon>Actinomycetes</taxon>
        <taxon>Micrococcales</taxon>
        <taxon>Microbacteriaceae</taxon>
        <taxon>Gulosibacter</taxon>
    </lineage>
</organism>
<dbReference type="Pfam" id="PF17782">
    <property type="entry name" value="WHD_DprA"/>
    <property type="match status" value="1"/>
</dbReference>
<sequence>MTIQQPQFTLTSDMRRRIDPDKLAGILGPLVGTSAGLDDETVMRTFARLTWNTVVEPGDADAGLLTELLGPEVCFVLADGQVDAVAGALSSLGSGAFDLAGTMARWAPRLDLDRVLGLCRSATQLGLRFLPPESVAWPHQVDDLGPHAPQGLWLRGDVDALARGRGSVAIVGSRASTPYGDRVAGDLAAEISARDIAVVSGGAYGIDAAAHRATLASTGNTIAVLAGGGDRLYPSGNRALLERICDEGVVITEAPVGQPPTRWRFLQRNRLISALAQAVVVVEAGARSGALNTANHAMHLGRPLGAVPGPVTSASSVGCHGLLRDQLARLVAHSNDLYELWQEGAAQHGLPTGLVTSGDAQLDLGDLSGSHADGLSAAAIRVRDALRPRRRQRVDEIAKECGMSAATVRAGLMELQLAGLAEDDESGWRKARALT</sequence>
<evidence type="ECO:0000313" key="5">
    <source>
        <dbReference type="Proteomes" id="UP001170379"/>
    </source>
</evidence>
<name>A0ABT7C9X9_9MICO</name>
<evidence type="ECO:0000256" key="1">
    <source>
        <dbReference type="ARBA" id="ARBA00006525"/>
    </source>
</evidence>
<evidence type="ECO:0000259" key="3">
    <source>
        <dbReference type="Pfam" id="PF17782"/>
    </source>
</evidence>
<protein>
    <submittedName>
        <fullName evidence="4">DNA-protecting protein DprA</fullName>
    </submittedName>
</protein>
<dbReference type="Gene3D" id="1.10.10.10">
    <property type="entry name" value="Winged helix-like DNA-binding domain superfamily/Winged helix DNA-binding domain"/>
    <property type="match status" value="1"/>
</dbReference>
<comment type="similarity">
    <text evidence="1">Belongs to the DprA/Smf family.</text>
</comment>
<evidence type="ECO:0000313" key="4">
    <source>
        <dbReference type="EMBL" id="MDJ1372008.1"/>
    </source>
</evidence>
<proteinExistence type="inferred from homology"/>
<dbReference type="InterPro" id="IPR057666">
    <property type="entry name" value="DrpA_SLOG"/>
</dbReference>